<gene>
    <name evidence="1" type="ORF">BTMF_LOCUS7308</name>
</gene>
<dbReference type="Proteomes" id="UP000280834">
    <property type="component" value="Unassembled WGS sequence"/>
</dbReference>
<reference evidence="3" key="1">
    <citation type="submission" date="2017-02" db="UniProtKB">
        <authorList>
            <consortium name="WormBaseParasite"/>
        </authorList>
    </citation>
    <scope>IDENTIFICATION</scope>
</reference>
<keyword evidence="2" id="KW-1185">Reference proteome</keyword>
<sequence>MNMYILCMPLMTKLPGAASNLVAPPPTFLLSYCRSYGGCPYTFTLKAVMTNICKKKKFTRILVLSHWSEAKEYRSETGMKRIHFFVSTPLYMKTTDHCHKSILQRTQRLKSMKSLNCFAFFNSFRINKSWRQNLNRPFCDFRTKNLGKTGLTGIFWNLILCLHDTWTLLMIYV</sequence>
<evidence type="ECO:0000313" key="1">
    <source>
        <dbReference type="EMBL" id="VDO24068.1"/>
    </source>
</evidence>
<evidence type="ECO:0000313" key="3">
    <source>
        <dbReference type="WBParaSite" id="BTMF_0000925701-mRNA-1"/>
    </source>
</evidence>
<organism evidence="3">
    <name type="scientific">Brugia timori</name>
    <dbReference type="NCBI Taxonomy" id="42155"/>
    <lineage>
        <taxon>Eukaryota</taxon>
        <taxon>Metazoa</taxon>
        <taxon>Ecdysozoa</taxon>
        <taxon>Nematoda</taxon>
        <taxon>Chromadorea</taxon>
        <taxon>Rhabditida</taxon>
        <taxon>Spirurina</taxon>
        <taxon>Spiruromorpha</taxon>
        <taxon>Filarioidea</taxon>
        <taxon>Onchocercidae</taxon>
        <taxon>Brugia</taxon>
    </lineage>
</organism>
<reference evidence="1 2" key="2">
    <citation type="submission" date="2018-11" db="EMBL/GenBank/DDBJ databases">
        <authorList>
            <consortium name="Pathogen Informatics"/>
        </authorList>
    </citation>
    <scope>NUCLEOTIDE SEQUENCE [LARGE SCALE GENOMIC DNA]</scope>
</reference>
<dbReference type="WBParaSite" id="BTMF_0000925701-mRNA-1">
    <property type="protein sequence ID" value="BTMF_0000925701-mRNA-1"/>
    <property type="gene ID" value="BTMF_0000925701"/>
</dbReference>
<accession>A0A0R3QNH2</accession>
<evidence type="ECO:0000313" key="2">
    <source>
        <dbReference type="Proteomes" id="UP000280834"/>
    </source>
</evidence>
<dbReference type="EMBL" id="UZAG01015891">
    <property type="protein sequence ID" value="VDO24068.1"/>
    <property type="molecule type" value="Genomic_DNA"/>
</dbReference>
<proteinExistence type="predicted"/>
<name>A0A0R3QNH2_9BILA</name>
<protein>
    <submittedName>
        <fullName evidence="3">Secreted protein</fullName>
    </submittedName>
</protein>
<dbReference type="AlphaFoldDB" id="A0A0R3QNH2"/>